<evidence type="ECO:0000256" key="4">
    <source>
        <dbReference type="ARBA" id="ARBA00022538"/>
    </source>
</evidence>
<dbReference type="Proteomes" id="UP000194153">
    <property type="component" value="Unassembled WGS sequence"/>
</dbReference>
<dbReference type="SUPFAM" id="SSF51735">
    <property type="entry name" value="NAD(P)-binding Rossmann-fold domains"/>
    <property type="match status" value="1"/>
</dbReference>
<keyword evidence="7 8" id="KW-0472">Membrane</keyword>
<dbReference type="InterPro" id="IPR036721">
    <property type="entry name" value="RCK_C_sf"/>
</dbReference>
<feature type="transmembrane region" description="Helical" evidence="8">
    <location>
        <begin position="83"/>
        <end position="101"/>
    </location>
</feature>
<keyword evidence="6 8" id="KW-1133">Transmembrane helix</keyword>
<dbReference type="PANTHER" id="PTHR42751">
    <property type="entry name" value="SODIUM/HYDROGEN EXCHANGER FAMILY/TRKA DOMAIN PROTEIN"/>
    <property type="match status" value="1"/>
</dbReference>
<evidence type="ECO:0000256" key="7">
    <source>
        <dbReference type="ARBA" id="ARBA00023136"/>
    </source>
</evidence>
<evidence type="ECO:0000256" key="5">
    <source>
        <dbReference type="ARBA" id="ARBA00022692"/>
    </source>
</evidence>
<dbReference type="PROSITE" id="PS51201">
    <property type="entry name" value="RCK_N"/>
    <property type="match status" value="1"/>
</dbReference>
<evidence type="ECO:0000313" key="12">
    <source>
        <dbReference type="Proteomes" id="UP000194153"/>
    </source>
</evidence>
<protein>
    <submittedName>
        <fullName evidence="11">Sodium/hydrogen exchanger</fullName>
    </submittedName>
</protein>
<keyword evidence="4" id="KW-0633">Potassium transport</keyword>
<feature type="transmembrane region" description="Helical" evidence="8">
    <location>
        <begin position="57"/>
        <end position="76"/>
    </location>
</feature>
<dbReference type="Gene3D" id="1.20.1530.20">
    <property type="match status" value="1"/>
</dbReference>
<dbReference type="InterPro" id="IPR003148">
    <property type="entry name" value="RCK_N"/>
</dbReference>
<evidence type="ECO:0000256" key="6">
    <source>
        <dbReference type="ARBA" id="ARBA00022989"/>
    </source>
</evidence>
<feature type="transmembrane region" description="Helical" evidence="8">
    <location>
        <begin position="107"/>
        <end position="126"/>
    </location>
</feature>
<dbReference type="EMBL" id="BDQG01000001">
    <property type="protein sequence ID" value="GAW66284.1"/>
    <property type="molecule type" value="Genomic_DNA"/>
</dbReference>
<comment type="similarity">
    <text evidence="2">Belongs to the monovalent cation:proton antiporter 2 (CPA2) transporter (TC 2.A.37) family.</text>
</comment>
<evidence type="ECO:0000259" key="10">
    <source>
        <dbReference type="PROSITE" id="PS51202"/>
    </source>
</evidence>
<comment type="subcellular location">
    <subcellularLocation>
        <location evidence="1">Membrane</location>
        <topology evidence="1">Multi-pass membrane protein</topology>
    </subcellularLocation>
</comment>
<evidence type="ECO:0000259" key="9">
    <source>
        <dbReference type="PROSITE" id="PS51201"/>
    </source>
</evidence>
<reference evidence="12" key="1">
    <citation type="submission" date="2017-05" db="EMBL/GenBank/DDBJ databases">
        <title>Draft genome sequence of Geobacter pelophilus, a iron(III)-reducing bacteria.</title>
        <authorList>
            <person name="Aoyagi T."/>
            <person name="Koike H."/>
            <person name="Morita T."/>
            <person name="Sato Y."/>
            <person name="Habe H."/>
            <person name="Hori T."/>
        </authorList>
    </citation>
    <scope>NUCLEOTIDE SEQUENCE [LARGE SCALE GENOMIC DNA]</scope>
    <source>
        <strain evidence="12">Drf2</strain>
    </source>
</reference>
<feature type="transmembrane region" description="Helical" evidence="8">
    <location>
        <begin position="199"/>
        <end position="218"/>
    </location>
</feature>
<accession>A0ABQ0MH67</accession>
<evidence type="ECO:0000256" key="8">
    <source>
        <dbReference type="SAM" id="Phobius"/>
    </source>
</evidence>
<dbReference type="PANTHER" id="PTHR42751:SF1">
    <property type="entry name" value="CATION_PROTON ANTIPORTER YBAL-RELATED"/>
    <property type="match status" value="1"/>
</dbReference>
<feature type="transmembrane region" description="Helical" evidence="8">
    <location>
        <begin position="349"/>
        <end position="371"/>
    </location>
</feature>
<feature type="transmembrane region" description="Helical" evidence="8">
    <location>
        <begin position="138"/>
        <end position="161"/>
    </location>
</feature>
<dbReference type="PROSITE" id="PS51202">
    <property type="entry name" value="RCK_C"/>
    <property type="match status" value="1"/>
</dbReference>
<evidence type="ECO:0000256" key="3">
    <source>
        <dbReference type="ARBA" id="ARBA00022448"/>
    </source>
</evidence>
<evidence type="ECO:0000256" key="2">
    <source>
        <dbReference type="ARBA" id="ARBA00005551"/>
    </source>
</evidence>
<feature type="transmembrane region" description="Helical" evidence="8">
    <location>
        <begin position="167"/>
        <end position="187"/>
    </location>
</feature>
<dbReference type="InterPro" id="IPR006037">
    <property type="entry name" value="RCK_C"/>
</dbReference>
<dbReference type="Pfam" id="PF02080">
    <property type="entry name" value="TrkA_C"/>
    <property type="match status" value="1"/>
</dbReference>
<keyword evidence="4" id="KW-0630">Potassium</keyword>
<dbReference type="Pfam" id="PF02254">
    <property type="entry name" value="TrkA_N"/>
    <property type="match status" value="1"/>
</dbReference>
<keyword evidence="3" id="KW-0813">Transport</keyword>
<feature type="transmembrane region" description="Helical" evidence="8">
    <location>
        <begin position="377"/>
        <end position="398"/>
    </location>
</feature>
<comment type="caution">
    <text evidence="11">The sequence shown here is derived from an EMBL/GenBank/DDBJ whole genome shotgun (WGS) entry which is preliminary data.</text>
</comment>
<dbReference type="Pfam" id="PF00999">
    <property type="entry name" value="Na_H_Exchanger"/>
    <property type="match status" value="1"/>
</dbReference>
<gene>
    <name evidence="11" type="ORF">GPEL0_01f1576</name>
</gene>
<feature type="domain" description="RCK C-terminal" evidence="10">
    <location>
        <begin position="629"/>
        <end position="713"/>
    </location>
</feature>
<organism evidence="11 12">
    <name type="scientific">Geoanaerobacter pelophilus</name>
    <dbReference type="NCBI Taxonomy" id="60036"/>
    <lineage>
        <taxon>Bacteria</taxon>
        <taxon>Pseudomonadati</taxon>
        <taxon>Thermodesulfobacteriota</taxon>
        <taxon>Desulfuromonadia</taxon>
        <taxon>Geobacterales</taxon>
        <taxon>Geobacteraceae</taxon>
        <taxon>Geoanaerobacter</taxon>
    </lineage>
</organism>
<feature type="domain" description="RCK N-terminal" evidence="9">
    <location>
        <begin position="463"/>
        <end position="579"/>
    </location>
</feature>
<name>A0ABQ0MH67_9BACT</name>
<evidence type="ECO:0000256" key="1">
    <source>
        <dbReference type="ARBA" id="ARBA00004141"/>
    </source>
</evidence>
<dbReference type="Gene3D" id="3.30.70.1450">
    <property type="entry name" value="Regulator of K+ conductance, C-terminal domain"/>
    <property type="match status" value="1"/>
</dbReference>
<dbReference type="InterPro" id="IPR038770">
    <property type="entry name" value="Na+/solute_symporter_sf"/>
</dbReference>
<dbReference type="Gene3D" id="3.40.50.720">
    <property type="entry name" value="NAD(P)-binding Rossmann-like Domain"/>
    <property type="match status" value="1"/>
</dbReference>
<dbReference type="InterPro" id="IPR006153">
    <property type="entry name" value="Cation/H_exchanger_TM"/>
</dbReference>
<dbReference type="SUPFAM" id="SSF116726">
    <property type="entry name" value="TrkA C-terminal domain-like"/>
    <property type="match status" value="1"/>
</dbReference>
<feature type="transmembrane region" description="Helical" evidence="8">
    <location>
        <begin position="324"/>
        <end position="342"/>
    </location>
</feature>
<sequence length="718" mass="76361">MWGKVVKGNSFDSAAWWTAAGERFQSRAPCKAAHVASAVRAVIINIFEVAVMHEMTLLINIAVALVAAFFGGLAARRLALPPIIGYMLAGIAIGPSTPGFVGDLNTISQLAEMGVIFLMFGVGLHFSLGDLWRVRNVAIPGALGQMLLATLLGVALARLWGWSTASGLVLGFSISIASTVVLLRGLMDNGLLNTPHGQAAVGWLVLEDLATVFILIVMPSLAATGAGFDWLNLGATLLKAGLFVLLLMFVGQKLIPWLLLTIAHTKSRELFILATLALALGTALGAAQLFGVSLALGAFMAGILVGRSPLSHQVGADLLPFREAFSVLFFVSIGMLVNPGYLVDNIGSVLVLAVLIMIGKPVITMLMGLIFPWPARTALVVSAGLSQIGEFSFILGQAGMSLNFINRDQYSLILAGALCSITLNPAMFRLILPAERWLQGHPALWRALNRHGTAPPAVEESIADHVVIVGFGQVGRYIVTVLGQMRIPHLVVETDAARVEELGRLKVPTLFGDAANSEVLEHAGLNRARTMVVTVPEEAAAEMIVSATRSLAPSLPIIVRAATDHGVQRLADLGAQHIVHPQMEGGLEIVRHTLLQLGFPMREVYRYADAVRRERYDSGRDGVTDHRVLNELIGAVNSIEITWITLSPGNALAGGTLEDAAVRSRTGASVVALQRDRNLIANPNSSTVLMPGDRVGLIGESEQLEAAEKLFTSGGVTL</sequence>
<dbReference type="InterPro" id="IPR036291">
    <property type="entry name" value="NAD(P)-bd_dom_sf"/>
</dbReference>
<proteinExistence type="inferred from homology"/>
<keyword evidence="5 8" id="KW-0812">Transmembrane</keyword>
<keyword evidence="4" id="KW-0406">Ion transport</keyword>
<feature type="transmembrane region" description="Helical" evidence="8">
    <location>
        <begin position="271"/>
        <end position="304"/>
    </location>
</feature>
<evidence type="ECO:0000313" key="11">
    <source>
        <dbReference type="EMBL" id="GAW66284.1"/>
    </source>
</evidence>
<feature type="transmembrane region" description="Helical" evidence="8">
    <location>
        <begin position="410"/>
        <end position="432"/>
    </location>
</feature>
<keyword evidence="12" id="KW-1185">Reference proteome</keyword>